<proteinExistence type="predicted"/>
<feature type="region of interest" description="Disordered" evidence="1">
    <location>
        <begin position="1"/>
        <end position="20"/>
    </location>
</feature>
<dbReference type="AlphaFoldDB" id="A0A9P5CPB1"/>
<name>A0A9P5CPB1_CRYP1</name>
<keyword evidence="4" id="KW-1185">Reference proteome</keyword>
<gene>
    <name evidence="3" type="ORF">M406DRAFT_68653</name>
</gene>
<keyword evidence="2" id="KW-0472">Membrane</keyword>
<protein>
    <submittedName>
        <fullName evidence="3">Uncharacterized protein</fullName>
    </submittedName>
</protein>
<dbReference type="GeneID" id="63842316"/>
<evidence type="ECO:0000313" key="4">
    <source>
        <dbReference type="Proteomes" id="UP000803844"/>
    </source>
</evidence>
<organism evidence="3 4">
    <name type="scientific">Cryphonectria parasitica (strain ATCC 38755 / EP155)</name>
    <dbReference type="NCBI Taxonomy" id="660469"/>
    <lineage>
        <taxon>Eukaryota</taxon>
        <taxon>Fungi</taxon>
        <taxon>Dikarya</taxon>
        <taxon>Ascomycota</taxon>
        <taxon>Pezizomycotina</taxon>
        <taxon>Sordariomycetes</taxon>
        <taxon>Sordariomycetidae</taxon>
        <taxon>Diaporthales</taxon>
        <taxon>Cryphonectriaceae</taxon>
        <taxon>Cryphonectria-Endothia species complex</taxon>
        <taxon>Cryphonectria</taxon>
    </lineage>
</organism>
<dbReference type="Proteomes" id="UP000803844">
    <property type="component" value="Unassembled WGS sequence"/>
</dbReference>
<keyword evidence="2" id="KW-0812">Transmembrane</keyword>
<evidence type="ECO:0000256" key="2">
    <source>
        <dbReference type="SAM" id="Phobius"/>
    </source>
</evidence>
<reference evidence="3" key="1">
    <citation type="journal article" date="2020" name="Phytopathology">
        <title>Genome sequence of the chestnut blight fungus Cryphonectria parasitica EP155: A fundamental resource for an archetypical invasive plant pathogen.</title>
        <authorList>
            <person name="Crouch J.A."/>
            <person name="Dawe A."/>
            <person name="Aerts A."/>
            <person name="Barry K."/>
            <person name="Churchill A.C.L."/>
            <person name="Grimwood J."/>
            <person name="Hillman B."/>
            <person name="Milgroom M.G."/>
            <person name="Pangilinan J."/>
            <person name="Smith M."/>
            <person name="Salamov A."/>
            <person name="Schmutz J."/>
            <person name="Yadav J."/>
            <person name="Grigoriev I.V."/>
            <person name="Nuss D."/>
        </authorList>
    </citation>
    <scope>NUCLEOTIDE SEQUENCE</scope>
    <source>
        <strain evidence="3">EP155</strain>
    </source>
</reference>
<dbReference type="EMBL" id="MU032347">
    <property type="protein sequence ID" value="KAF3766294.1"/>
    <property type="molecule type" value="Genomic_DNA"/>
</dbReference>
<feature type="transmembrane region" description="Helical" evidence="2">
    <location>
        <begin position="159"/>
        <end position="177"/>
    </location>
</feature>
<keyword evidence="2" id="KW-1133">Transmembrane helix</keyword>
<accession>A0A9P5CPB1</accession>
<dbReference type="RefSeq" id="XP_040777255.1">
    <property type="nucleotide sequence ID" value="XM_040925187.1"/>
</dbReference>
<comment type="caution">
    <text evidence="3">The sequence shown here is derived from an EMBL/GenBank/DDBJ whole genome shotgun (WGS) entry which is preliminary data.</text>
</comment>
<sequence length="180" mass="20345">MTRNRPYSNHPFARTSPKHPKTTLIFGQHAAANTTAHSFAHQPPKQLLRGNCIPNEPGYAPNPFRQDILRPAKTTTFFTARVPKGKTLPMPSSRFHKTNAGDEIDWLRLLDQLRPIAIQKQMSYISTSPGSTQQQQQQQPKLSRAVKVFLVVSTIQQPGLGGFYSMLLQLVVIYLLTKRR</sequence>
<evidence type="ECO:0000256" key="1">
    <source>
        <dbReference type="SAM" id="MobiDB-lite"/>
    </source>
</evidence>
<evidence type="ECO:0000313" key="3">
    <source>
        <dbReference type="EMBL" id="KAF3766294.1"/>
    </source>
</evidence>